<dbReference type="AlphaFoldDB" id="A0A5R9KRJ4"/>
<feature type="transmembrane region" description="Helical" evidence="6">
    <location>
        <begin position="679"/>
        <end position="701"/>
    </location>
</feature>
<feature type="transmembrane region" description="Helical" evidence="6">
    <location>
        <begin position="762"/>
        <end position="785"/>
    </location>
</feature>
<gene>
    <name evidence="9" type="ORF">FEN17_20080</name>
</gene>
<evidence type="ECO:0000259" key="7">
    <source>
        <dbReference type="Pfam" id="PF02687"/>
    </source>
</evidence>
<feature type="transmembrane region" description="Helical" evidence="6">
    <location>
        <begin position="430"/>
        <end position="450"/>
    </location>
</feature>
<keyword evidence="2" id="KW-1003">Cell membrane</keyword>
<dbReference type="PANTHER" id="PTHR30572">
    <property type="entry name" value="MEMBRANE COMPONENT OF TRANSPORTER-RELATED"/>
    <property type="match status" value="1"/>
</dbReference>
<feature type="domain" description="MacB-like periplasmic core" evidence="8">
    <location>
        <begin position="20"/>
        <end position="246"/>
    </location>
</feature>
<dbReference type="PANTHER" id="PTHR30572:SF18">
    <property type="entry name" value="ABC-TYPE MACROLIDE FAMILY EXPORT SYSTEM PERMEASE COMPONENT 2"/>
    <property type="match status" value="1"/>
</dbReference>
<feature type="transmembrane region" description="Helical" evidence="6">
    <location>
        <begin position="21"/>
        <end position="41"/>
    </location>
</feature>
<evidence type="ECO:0000256" key="5">
    <source>
        <dbReference type="ARBA" id="ARBA00023136"/>
    </source>
</evidence>
<feature type="transmembrane region" description="Helical" evidence="6">
    <location>
        <begin position="728"/>
        <end position="747"/>
    </location>
</feature>
<organism evidence="9 10">
    <name type="scientific">Dyadobacter luticola</name>
    <dbReference type="NCBI Taxonomy" id="1979387"/>
    <lineage>
        <taxon>Bacteria</taxon>
        <taxon>Pseudomonadati</taxon>
        <taxon>Bacteroidota</taxon>
        <taxon>Cytophagia</taxon>
        <taxon>Cytophagales</taxon>
        <taxon>Spirosomataceae</taxon>
        <taxon>Dyadobacter</taxon>
    </lineage>
</organism>
<evidence type="ECO:0000259" key="8">
    <source>
        <dbReference type="Pfam" id="PF12704"/>
    </source>
</evidence>
<protein>
    <submittedName>
        <fullName evidence="9">FtsX-like permease family protein</fullName>
    </submittedName>
</protein>
<evidence type="ECO:0000313" key="9">
    <source>
        <dbReference type="EMBL" id="TLU98892.1"/>
    </source>
</evidence>
<evidence type="ECO:0000313" key="10">
    <source>
        <dbReference type="Proteomes" id="UP000306402"/>
    </source>
</evidence>
<dbReference type="InterPro" id="IPR025857">
    <property type="entry name" value="MacB_PCD"/>
</dbReference>
<feature type="transmembrane region" description="Helical" evidence="6">
    <location>
        <begin position="284"/>
        <end position="304"/>
    </location>
</feature>
<dbReference type="EMBL" id="VCEJ01000005">
    <property type="protein sequence ID" value="TLU98892.1"/>
    <property type="molecule type" value="Genomic_DNA"/>
</dbReference>
<dbReference type="GO" id="GO:0022857">
    <property type="term" value="F:transmembrane transporter activity"/>
    <property type="evidence" value="ECO:0007669"/>
    <property type="project" value="TreeGrafter"/>
</dbReference>
<dbReference type="InterPro" id="IPR050250">
    <property type="entry name" value="Macrolide_Exporter_MacB"/>
</dbReference>
<feature type="transmembrane region" description="Helical" evidence="6">
    <location>
        <begin position="331"/>
        <end position="358"/>
    </location>
</feature>
<sequence length="799" mass="89867">MLKNYLLIAARNLKISPTYTLLNIAGLALGMAGATLIFFFLNHHLATDRHQPNADRLYRVVLDLHLDEGIVHESGSAFALSSVLGRDYAGVEKAGFVRKIPMVTFSAGSGQATKRFMEKDNVAYADQGYMQLFDFKWLGHNAVKSLQEPFTVILSQKLARKYFGTEDVTGKILRLDNAHDLKITGIIADSEHPSDFQFDAYISLPTLKTIEPSNWISDYGWISSRNYTFVRLASGAHAARIEQLITKNGKTYYGDNAPYFRHHLQPLADIHFNENYDGKIRKSILWILGGVGGFLILVASINFINMATARAVRRAKEIGVRKALGGTRQQLFWQFTCETALVTVLAAWTSNLIIIPLLTPLNNWTHTQAFQFSGLFSLKIAVFALVIWVTIILLAGFYPAVILSGFNPVAALKSKLGPRQVGGIGLRRSLVVVQLAIAQIMIIGAMVMMLQIRFFRKADLGFDHKGVIKITLAKPGQVPVNRQSLRNDLLQYPAVKSVTWEHDAPTSDMGFGGSVRFDNRTEWEKFVIKNRYGDADYIKTYQMPLLAGRSFSDRDSVPEFVVNEEFMKKLGIRDPEKMIGKMMEDGASGFQGRIVGVVKSFHLKSLQEGIEPCVIYARPDQYREVAVRLDMSNFWQTLARIRRTWEAHYPGEVFNWEFADEKIASFYDREEQLTNLIRLFAWVAIVICCLGLYGMVSFMVTEKTKEIGVRKVLGAGVDNILALFGKEFLVLIVVAFAIASPLAWLIMNKWLSHFAYRIDFHWWLIASGGLLILPITAFTIGFRVVKAARMNPVKSLASE</sequence>
<dbReference type="Proteomes" id="UP000306402">
    <property type="component" value="Unassembled WGS sequence"/>
</dbReference>
<dbReference type="GO" id="GO:0005886">
    <property type="term" value="C:plasma membrane"/>
    <property type="evidence" value="ECO:0007669"/>
    <property type="project" value="UniProtKB-SubCell"/>
</dbReference>
<dbReference type="RefSeq" id="WP_138367182.1">
    <property type="nucleotide sequence ID" value="NZ_VCEJ01000005.1"/>
</dbReference>
<keyword evidence="10" id="KW-1185">Reference proteome</keyword>
<dbReference type="Pfam" id="PF12704">
    <property type="entry name" value="MacB_PCD"/>
    <property type="match status" value="1"/>
</dbReference>
<comment type="subcellular location">
    <subcellularLocation>
        <location evidence="1">Cell membrane</location>
        <topology evidence="1">Multi-pass membrane protein</topology>
    </subcellularLocation>
</comment>
<dbReference type="OrthoDB" id="5933722at2"/>
<dbReference type="InterPro" id="IPR003838">
    <property type="entry name" value="ABC3_permease_C"/>
</dbReference>
<dbReference type="Pfam" id="PF02687">
    <property type="entry name" value="FtsX"/>
    <property type="match status" value="2"/>
</dbReference>
<evidence type="ECO:0000256" key="4">
    <source>
        <dbReference type="ARBA" id="ARBA00022989"/>
    </source>
</evidence>
<name>A0A5R9KRJ4_9BACT</name>
<proteinExistence type="predicted"/>
<keyword evidence="5 6" id="KW-0472">Membrane</keyword>
<keyword evidence="3 6" id="KW-0812">Transmembrane</keyword>
<evidence type="ECO:0000256" key="2">
    <source>
        <dbReference type="ARBA" id="ARBA00022475"/>
    </source>
</evidence>
<keyword evidence="4 6" id="KW-1133">Transmembrane helix</keyword>
<feature type="transmembrane region" description="Helical" evidence="6">
    <location>
        <begin position="378"/>
        <end position="409"/>
    </location>
</feature>
<comment type="caution">
    <text evidence="9">The sequence shown here is derived from an EMBL/GenBank/DDBJ whole genome shotgun (WGS) entry which is preliminary data.</text>
</comment>
<evidence type="ECO:0000256" key="1">
    <source>
        <dbReference type="ARBA" id="ARBA00004651"/>
    </source>
</evidence>
<reference evidence="9 10" key="1">
    <citation type="submission" date="2019-05" db="EMBL/GenBank/DDBJ databases">
        <authorList>
            <person name="Qu J.-H."/>
        </authorList>
    </citation>
    <scope>NUCLEOTIDE SEQUENCE [LARGE SCALE GENOMIC DNA]</scope>
    <source>
        <strain evidence="9 10">T17</strain>
    </source>
</reference>
<accession>A0A5R9KRJ4</accession>
<evidence type="ECO:0000256" key="6">
    <source>
        <dbReference type="SAM" id="Phobius"/>
    </source>
</evidence>
<feature type="domain" description="ABC3 transporter permease C-terminal" evidence="7">
    <location>
        <begin position="291"/>
        <end position="408"/>
    </location>
</feature>
<evidence type="ECO:0000256" key="3">
    <source>
        <dbReference type="ARBA" id="ARBA00022692"/>
    </source>
</evidence>
<feature type="domain" description="ABC3 transporter permease C-terminal" evidence="7">
    <location>
        <begin position="679"/>
        <end position="792"/>
    </location>
</feature>